<sequence length="73" mass="7605">MPCRTAEAETDRPRQHPVRPAADRPVLGRTAWLSAGPPAGRRHHDGGRTAAPTHAAVSTGAPPTTACAPDVIH</sequence>
<proteinExistence type="predicted"/>
<dbReference type="EMBL" id="CP016279">
    <property type="protein sequence ID" value="ANP50220.1"/>
    <property type="molecule type" value="Genomic_DNA"/>
</dbReference>
<organism evidence="2 3">
    <name type="scientific">Streptomyces griseochromogenes</name>
    <dbReference type="NCBI Taxonomy" id="68214"/>
    <lineage>
        <taxon>Bacteria</taxon>
        <taxon>Bacillati</taxon>
        <taxon>Actinomycetota</taxon>
        <taxon>Actinomycetes</taxon>
        <taxon>Kitasatosporales</taxon>
        <taxon>Streptomycetaceae</taxon>
        <taxon>Streptomyces</taxon>
    </lineage>
</organism>
<dbReference type="AlphaFoldDB" id="A0A1B1AUM1"/>
<accession>A0A1B1AUM1</accession>
<gene>
    <name evidence="2" type="ORF">AVL59_11885</name>
</gene>
<dbReference type="Proteomes" id="UP000092659">
    <property type="component" value="Chromosome"/>
</dbReference>
<feature type="compositionally biased region" description="Basic and acidic residues" evidence="1">
    <location>
        <begin position="1"/>
        <end position="14"/>
    </location>
</feature>
<evidence type="ECO:0000313" key="3">
    <source>
        <dbReference type="Proteomes" id="UP000092659"/>
    </source>
</evidence>
<evidence type="ECO:0000256" key="1">
    <source>
        <dbReference type="SAM" id="MobiDB-lite"/>
    </source>
</evidence>
<name>A0A1B1AUM1_9ACTN</name>
<evidence type="ECO:0000313" key="2">
    <source>
        <dbReference type="EMBL" id="ANP50220.1"/>
    </source>
</evidence>
<dbReference type="KEGG" id="sgs:AVL59_11885"/>
<reference evidence="2 3" key="1">
    <citation type="submission" date="2016-06" db="EMBL/GenBank/DDBJ databases">
        <title>Complete genome sequence of Streptomyces griseochromogenes ATCC 14511, the Blasticidin S producer.</title>
        <authorList>
            <person name="Wu L."/>
        </authorList>
    </citation>
    <scope>NUCLEOTIDE SEQUENCE [LARGE SCALE GENOMIC DNA]</scope>
    <source>
        <strain evidence="2 3">ATCC 14511</strain>
    </source>
</reference>
<feature type="region of interest" description="Disordered" evidence="1">
    <location>
        <begin position="1"/>
        <end position="73"/>
    </location>
</feature>
<protein>
    <submittedName>
        <fullName evidence="2">Uncharacterized protein</fullName>
    </submittedName>
</protein>